<dbReference type="InterPro" id="IPR029063">
    <property type="entry name" value="SAM-dependent_MTases_sf"/>
</dbReference>
<dbReference type="SUPFAM" id="SSF53335">
    <property type="entry name" value="S-adenosyl-L-methionine-dependent methyltransferases"/>
    <property type="match status" value="1"/>
</dbReference>
<dbReference type="GO" id="GO:0032259">
    <property type="term" value="P:methylation"/>
    <property type="evidence" value="ECO:0007669"/>
    <property type="project" value="UniProtKB-KW"/>
</dbReference>
<dbReference type="PANTHER" id="PTHR43861">
    <property type="entry name" value="TRANS-ACONITATE 2-METHYLTRANSFERASE-RELATED"/>
    <property type="match status" value="1"/>
</dbReference>
<sequence>MTSRISEKKASQRPANFTRRTVDLAGKLRREGRWHLLVLYHLVRLSDFGREGIERSGSYRFADHLYQNEASGRGKLGRWLDRRLLDLPSAKAMRRRYQKAKDEIIRLLHSRSGPLKILAIPCGIPRDLSEVAATFPEAARGIHYTGMDLDPEVLTAAEQHLEDVSLGSTEFIEGNALIATSYPKERFDLIISTGLGEFLDDPDLDRFYWNVFDALEEGGIFFTSATAFEHRSDFLMKAFEMEAHYRNKEQIEAILRTLPWKQIDLEIDESGLQTFVRAIK</sequence>
<dbReference type="KEGG" id="luo:HHL09_09540"/>
<accession>A0A858RH32</accession>
<reference evidence="2 3" key="1">
    <citation type="submission" date="2020-04" db="EMBL/GenBank/DDBJ databases">
        <title>Luteolibacter sp. G-1-1-1 isolated from soil.</title>
        <authorList>
            <person name="Dahal R.H."/>
        </authorList>
    </citation>
    <scope>NUCLEOTIDE SEQUENCE [LARGE SCALE GENOMIC DNA]</scope>
    <source>
        <strain evidence="2 3">G-1-1-1</strain>
    </source>
</reference>
<dbReference type="RefSeq" id="WP_169454328.1">
    <property type="nucleotide sequence ID" value="NZ_CP051774.1"/>
</dbReference>
<keyword evidence="3" id="KW-1185">Reference proteome</keyword>
<keyword evidence="2" id="KW-0489">Methyltransferase</keyword>
<name>A0A858RH32_9BACT</name>
<organism evidence="2 3">
    <name type="scientific">Luteolibacter luteus</name>
    <dbReference type="NCBI Taxonomy" id="2728835"/>
    <lineage>
        <taxon>Bacteria</taxon>
        <taxon>Pseudomonadati</taxon>
        <taxon>Verrucomicrobiota</taxon>
        <taxon>Verrucomicrobiia</taxon>
        <taxon>Verrucomicrobiales</taxon>
        <taxon>Verrucomicrobiaceae</taxon>
        <taxon>Luteolibacter</taxon>
    </lineage>
</organism>
<dbReference type="InterPro" id="IPR013217">
    <property type="entry name" value="Methyltransf_12"/>
</dbReference>
<feature type="domain" description="Methyltransferase type 12" evidence="1">
    <location>
        <begin position="118"/>
        <end position="221"/>
    </location>
</feature>
<evidence type="ECO:0000313" key="2">
    <source>
        <dbReference type="EMBL" id="QJE96015.1"/>
    </source>
</evidence>
<dbReference type="Proteomes" id="UP000501812">
    <property type="component" value="Chromosome"/>
</dbReference>
<dbReference type="CDD" id="cd02440">
    <property type="entry name" value="AdoMet_MTases"/>
    <property type="match status" value="1"/>
</dbReference>
<dbReference type="Pfam" id="PF08242">
    <property type="entry name" value="Methyltransf_12"/>
    <property type="match status" value="1"/>
</dbReference>
<evidence type="ECO:0000259" key="1">
    <source>
        <dbReference type="Pfam" id="PF08242"/>
    </source>
</evidence>
<evidence type="ECO:0000313" key="3">
    <source>
        <dbReference type="Proteomes" id="UP000501812"/>
    </source>
</evidence>
<dbReference type="GO" id="GO:0008168">
    <property type="term" value="F:methyltransferase activity"/>
    <property type="evidence" value="ECO:0007669"/>
    <property type="project" value="UniProtKB-KW"/>
</dbReference>
<dbReference type="AlphaFoldDB" id="A0A858RH32"/>
<protein>
    <submittedName>
        <fullName evidence="2">Class I SAM-dependent methyltransferase</fullName>
    </submittedName>
</protein>
<dbReference type="EMBL" id="CP051774">
    <property type="protein sequence ID" value="QJE96015.1"/>
    <property type="molecule type" value="Genomic_DNA"/>
</dbReference>
<keyword evidence="2" id="KW-0808">Transferase</keyword>
<gene>
    <name evidence="2" type="ORF">HHL09_09540</name>
</gene>
<dbReference type="Gene3D" id="3.40.50.150">
    <property type="entry name" value="Vaccinia Virus protein VP39"/>
    <property type="match status" value="1"/>
</dbReference>
<proteinExistence type="predicted"/>